<name>A0A3B5Q474_XIPMA</name>
<dbReference type="Ensembl" id="ENSXMAT00000021192.1">
    <property type="protein sequence ID" value="ENSXMAP00000025910.1"/>
    <property type="gene ID" value="ENSXMAG00000028337.1"/>
</dbReference>
<evidence type="ECO:0000313" key="3">
    <source>
        <dbReference type="Proteomes" id="UP000002852"/>
    </source>
</evidence>
<keyword evidence="3" id="KW-1185">Reference proteome</keyword>
<evidence type="ECO:0000256" key="1">
    <source>
        <dbReference type="SAM" id="Phobius"/>
    </source>
</evidence>
<dbReference type="GeneTree" id="ENSGT00940000177463"/>
<accession>A0A3B5Q474</accession>
<proteinExistence type="predicted"/>
<dbReference type="AlphaFoldDB" id="A0A3B5Q474"/>
<reference evidence="2" key="4">
    <citation type="submission" date="2025-09" db="UniProtKB">
        <authorList>
            <consortium name="Ensembl"/>
        </authorList>
    </citation>
    <scope>IDENTIFICATION</scope>
    <source>
        <strain evidence="2">JP 163 A</strain>
    </source>
</reference>
<dbReference type="Proteomes" id="UP000002852">
    <property type="component" value="Unassembled WGS sequence"/>
</dbReference>
<organism evidence="2 3">
    <name type="scientific">Xiphophorus maculatus</name>
    <name type="common">Southern platyfish</name>
    <name type="synonym">Platypoecilus maculatus</name>
    <dbReference type="NCBI Taxonomy" id="8083"/>
    <lineage>
        <taxon>Eukaryota</taxon>
        <taxon>Metazoa</taxon>
        <taxon>Chordata</taxon>
        <taxon>Craniata</taxon>
        <taxon>Vertebrata</taxon>
        <taxon>Euteleostomi</taxon>
        <taxon>Actinopterygii</taxon>
        <taxon>Neopterygii</taxon>
        <taxon>Teleostei</taxon>
        <taxon>Neoteleostei</taxon>
        <taxon>Acanthomorphata</taxon>
        <taxon>Ovalentaria</taxon>
        <taxon>Atherinomorphae</taxon>
        <taxon>Cyprinodontiformes</taxon>
        <taxon>Poeciliidae</taxon>
        <taxon>Poeciliinae</taxon>
        <taxon>Xiphophorus</taxon>
    </lineage>
</organism>
<keyword evidence="1" id="KW-1133">Transmembrane helix</keyword>
<reference evidence="2" key="3">
    <citation type="submission" date="2025-08" db="UniProtKB">
        <authorList>
            <consortium name="Ensembl"/>
        </authorList>
    </citation>
    <scope>IDENTIFICATION</scope>
    <source>
        <strain evidence="2">JP 163 A</strain>
    </source>
</reference>
<protein>
    <submittedName>
        <fullName evidence="2">Uncharacterized protein</fullName>
    </submittedName>
</protein>
<keyword evidence="1" id="KW-0472">Membrane</keyword>
<evidence type="ECO:0000313" key="2">
    <source>
        <dbReference type="Ensembl" id="ENSXMAP00000025910.1"/>
    </source>
</evidence>
<keyword evidence="1" id="KW-0812">Transmembrane</keyword>
<sequence length="145" mass="16534">MIVNFWQHHYSKLFTCVQSEPFQVDRVSSVETIKTHEVYQAIKELSVNKSIGMDLISAEHLKFASTMLVPLLALCFTGFIMHGFIPETLMNVLLLPVNKNKAGKIGSSDNYRPILGISQDCIFLQLRYMNQVCMDGCIKNYRSLK</sequence>
<dbReference type="InParanoid" id="A0A3B5Q474"/>
<feature type="transmembrane region" description="Helical" evidence="1">
    <location>
        <begin position="63"/>
        <end position="85"/>
    </location>
</feature>
<reference evidence="3" key="2">
    <citation type="journal article" date="2013" name="Nat. Genet.">
        <title>The genome of the platyfish, Xiphophorus maculatus, provides insights into evolutionary adaptation and several complex traits.</title>
        <authorList>
            <person name="Schartl M."/>
            <person name="Walter R.B."/>
            <person name="Shen Y."/>
            <person name="Garcia T."/>
            <person name="Catchen J."/>
            <person name="Amores A."/>
            <person name="Braasch I."/>
            <person name="Chalopin D."/>
            <person name="Volff J.N."/>
            <person name="Lesch K.P."/>
            <person name="Bisazza A."/>
            <person name="Minx P."/>
            <person name="Hillier L."/>
            <person name="Wilson R.K."/>
            <person name="Fuerstenberg S."/>
            <person name="Boore J."/>
            <person name="Searle S."/>
            <person name="Postlethwait J.H."/>
            <person name="Warren W.C."/>
        </authorList>
    </citation>
    <scope>NUCLEOTIDE SEQUENCE [LARGE SCALE GENOMIC DNA]</scope>
    <source>
        <strain evidence="3">JP 163 A</strain>
    </source>
</reference>
<reference evidence="3" key="1">
    <citation type="submission" date="2012-01" db="EMBL/GenBank/DDBJ databases">
        <authorList>
            <person name="Walter R."/>
            <person name="Schartl M."/>
            <person name="Warren W."/>
        </authorList>
    </citation>
    <scope>NUCLEOTIDE SEQUENCE [LARGE SCALE GENOMIC DNA]</scope>
    <source>
        <strain evidence="3">JP 163 A</strain>
    </source>
</reference>